<evidence type="ECO:0000313" key="1">
    <source>
        <dbReference type="EMBL" id="WPH03434.1"/>
    </source>
</evidence>
<proteinExistence type="predicted"/>
<accession>A0AAQ3R9S5</accession>
<sequence length="168" mass="19237">MRRFLCLVFVQFGAERGNYSIDDIASALWIRWAISAPSYDVEHWKGEVSAMIELGSRYRNIDEHLGFGASFVLGTSLSETIWTKILPKSGKRFDRVMEHLRQVGIPQIAMQMRPTFERVMEFEMIRLKTFVAHHALHIGSELVVGVEDFWSYPLDASLAESDINAPVF</sequence>
<dbReference type="Proteomes" id="UP001303373">
    <property type="component" value="Chromosome 10"/>
</dbReference>
<evidence type="ECO:0000313" key="2">
    <source>
        <dbReference type="Proteomes" id="UP001303373"/>
    </source>
</evidence>
<dbReference type="EMBL" id="CP138589">
    <property type="protein sequence ID" value="WPH03434.1"/>
    <property type="molecule type" value="Genomic_DNA"/>
</dbReference>
<dbReference type="AlphaFoldDB" id="A0AAQ3R9S5"/>
<keyword evidence="2" id="KW-1185">Reference proteome</keyword>
<name>A0AAQ3R9S5_9PEZI</name>
<reference evidence="1 2" key="1">
    <citation type="submission" date="2023-11" db="EMBL/GenBank/DDBJ databases">
        <title>An acidophilic fungus is an integral part of prey digestion in a carnivorous sundew plant.</title>
        <authorList>
            <person name="Tsai I.J."/>
        </authorList>
    </citation>
    <scope>NUCLEOTIDE SEQUENCE [LARGE SCALE GENOMIC DNA]</scope>
    <source>
        <strain evidence="1">169a</strain>
    </source>
</reference>
<organism evidence="1 2">
    <name type="scientific">Acrodontium crateriforme</name>
    <dbReference type="NCBI Taxonomy" id="150365"/>
    <lineage>
        <taxon>Eukaryota</taxon>
        <taxon>Fungi</taxon>
        <taxon>Dikarya</taxon>
        <taxon>Ascomycota</taxon>
        <taxon>Pezizomycotina</taxon>
        <taxon>Dothideomycetes</taxon>
        <taxon>Dothideomycetidae</taxon>
        <taxon>Mycosphaerellales</taxon>
        <taxon>Teratosphaeriaceae</taxon>
        <taxon>Acrodontium</taxon>
    </lineage>
</organism>
<protein>
    <submittedName>
        <fullName evidence="1">Uncharacterized protein</fullName>
    </submittedName>
</protein>
<gene>
    <name evidence="1" type="ORF">R9X50_00631400</name>
</gene>